<dbReference type="RefSeq" id="WP_338199393.1">
    <property type="nucleotide sequence ID" value="NZ_JAEKNR010000050.1"/>
</dbReference>
<dbReference type="EMBL" id="JAEKNR010000050">
    <property type="protein sequence ID" value="MBJ7597286.1"/>
    <property type="molecule type" value="Genomic_DNA"/>
</dbReference>
<dbReference type="Proteomes" id="UP000612893">
    <property type="component" value="Unassembled WGS sequence"/>
</dbReference>
<organism evidence="1 2">
    <name type="scientific">Candidatus Nephthysia bennettiae</name>
    <dbReference type="NCBI Taxonomy" id="3127016"/>
    <lineage>
        <taxon>Bacteria</taxon>
        <taxon>Bacillati</taxon>
        <taxon>Candidatus Dormiibacterota</taxon>
        <taxon>Candidatus Dormibacteria</taxon>
        <taxon>Candidatus Dormibacterales</taxon>
        <taxon>Candidatus Dormibacteraceae</taxon>
        <taxon>Candidatus Nephthysia</taxon>
    </lineage>
</organism>
<sequence>MRELSLKAGVAALTLAAAVASALYVSSHLRNQGAPLHPAVVTVTSGVDTGEGPPVTSTYVS</sequence>
<name>A0A934K6G6_9BACT</name>
<protein>
    <submittedName>
        <fullName evidence="1">Uncharacterized protein</fullName>
    </submittedName>
</protein>
<proteinExistence type="predicted"/>
<comment type="caution">
    <text evidence="1">The sequence shown here is derived from an EMBL/GenBank/DDBJ whole genome shotgun (WGS) entry which is preliminary data.</text>
</comment>
<dbReference type="AlphaFoldDB" id="A0A934K6G6"/>
<evidence type="ECO:0000313" key="1">
    <source>
        <dbReference type="EMBL" id="MBJ7597286.1"/>
    </source>
</evidence>
<accession>A0A934K6G6</accession>
<keyword evidence="2" id="KW-1185">Reference proteome</keyword>
<reference evidence="1" key="1">
    <citation type="submission" date="2020-10" db="EMBL/GenBank/DDBJ databases">
        <title>Ca. Dormibacterota MAGs.</title>
        <authorList>
            <person name="Montgomery K."/>
        </authorList>
    </citation>
    <scope>NUCLEOTIDE SEQUENCE [LARGE SCALE GENOMIC DNA]</scope>
    <source>
        <strain evidence="1">SC8812_S17_10</strain>
    </source>
</reference>
<gene>
    <name evidence="1" type="ORF">JF922_04265</name>
</gene>
<evidence type="ECO:0000313" key="2">
    <source>
        <dbReference type="Proteomes" id="UP000612893"/>
    </source>
</evidence>